<evidence type="ECO:0000313" key="5">
    <source>
        <dbReference type="Proteomes" id="UP000011518"/>
    </source>
</evidence>
<dbReference type="Gene3D" id="1.20.1270.10">
    <property type="match status" value="1"/>
</dbReference>
<dbReference type="EMBL" id="KB320563">
    <property type="protein sequence ID" value="ELW68715.1"/>
    <property type="molecule type" value="Genomic_DNA"/>
</dbReference>
<evidence type="ECO:0000256" key="2">
    <source>
        <dbReference type="ARBA" id="ARBA00022741"/>
    </source>
</evidence>
<protein>
    <submittedName>
        <fullName evidence="4">Heat shock cognate 71 kDa protein</fullName>
    </submittedName>
</protein>
<reference evidence="5" key="1">
    <citation type="submission" date="2012-07" db="EMBL/GenBank/DDBJ databases">
        <title>Genome of the Chinese tree shrew, a rising model animal genetically related to primates.</title>
        <authorList>
            <person name="Zhang G."/>
            <person name="Fan Y."/>
            <person name="Yao Y."/>
            <person name="Huang Z."/>
        </authorList>
    </citation>
    <scope>NUCLEOTIDE SEQUENCE [LARGE SCALE GENOMIC DNA]</scope>
</reference>
<dbReference type="InterPro" id="IPR043129">
    <property type="entry name" value="ATPase_NBD"/>
</dbReference>
<dbReference type="STRING" id="246437.L9L0H6"/>
<evidence type="ECO:0000256" key="1">
    <source>
        <dbReference type="ARBA" id="ARBA00007381"/>
    </source>
</evidence>
<keyword evidence="5" id="KW-1185">Reference proteome</keyword>
<evidence type="ECO:0000256" key="3">
    <source>
        <dbReference type="ARBA" id="ARBA00022840"/>
    </source>
</evidence>
<name>L9L0H6_TUPCH</name>
<reference evidence="5" key="2">
    <citation type="journal article" date="2013" name="Nat. Commun.">
        <title>Genome of the Chinese tree shrew.</title>
        <authorList>
            <person name="Fan Y."/>
            <person name="Huang Z.Y."/>
            <person name="Cao C.C."/>
            <person name="Chen C.S."/>
            <person name="Chen Y.X."/>
            <person name="Fan D.D."/>
            <person name="He J."/>
            <person name="Hou H.L."/>
            <person name="Hu L."/>
            <person name="Hu X.T."/>
            <person name="Jiang X.T."/>
            <person name="Lai R."/>
            <person name="Lang Y.S."/>
            <person name="Liang B."/>
            <person name="Liao S.G."/>
            <person name="Mu D."/>
            <person name="Ma Y.Y."/>
            <person name="Niu Y.Y."/>
            <person name="Sun X.Q."/>
            <person name="Xia J.Q."/>
            <person name="Xiao J."/>
            <person name="Xiong Z.Q."/>
            <person name="Xu L."/>
            <person name="Yang L."/>
            <person name="Zhang Y."/>
            <person name="Zhao W."/>
            <person name="Zhao X.D."/>
            <person name="Zheng Y.T."/>
            <person name="Zhou J.M."/>
            <person name="Zhu Y.B."/>
            <person name="Zhang G.J."/>
            <person name="Wang J."/>
            <person name="Yao Y.G."/>
        </authorList>
    </citation>
    <scope>NUCLEOTIDE SEQUENCE [LARGE SCALE GENOMIC DNA]</scope>
</reference>
<comment type="similarity">
    <text evidence="1">Belongs to the heat shock protein 70 family.</text>
</comment>
<dbReference type="InterPro" id="IPR029047">
    <property type="entry name" value="HSP70_peptide-bd_sf"/>
</dbReference>
<dbReference type="FunFam" id="3.30.420.40:FF:000028">
    <property type="entry name" value="heat shock 70 kDa protein-like"/>
    <property type="match status" value="1"/>
</dbReference>
<dbReference type="InterPro" id="IPR029048">
    <property type="entry name" value="HSP70_C_sf"/>
</dbReference>
<dbReference type="Proteomes" id="UP000011518">
    <property type="component" value="Unassembled WGS sequence"/>
</dbReference>
<dbReference type="Gene3D" id="2.60.34.10">
    <property type="entry name" value="Substrate Binding Domain Of DNAk, Chain A, domain 1"/>
    <property type="match status" value="1"/>
</dbReference>
<gene>
    <name evidence="4" type="ORF">TREES_T100008913</name>
</gene>
<dbReference type="SUPFAM" id="SSF100920">
    <property type="entry name" value="Heat shock protein 70kD (HSP70), peptide-binding domain"/>
    <property type="match status" value="1"/>
</dbReference>
<dbReference type="AlphaFoldDB" id="L9L0H6"/>
<accession>L9L0H6</accession>
<dbReference type="SUPFAM" id="SSF100934">
    <property type="entry name" value="Heat shock protein 70kD (HSP70), C-terminal subdomain"/>
    <property type="match status" value="1"/>
</dbReference>
<dbReference type="SUPFAM" id="SSF53067">
    <property type="entry name" value="Actin-like ATPase domain"/>
    <property type="match status" value="2"/>
</dbReference>
<dbReference type="GO" id="GO:0140662">
    <property type="term" value="F:ATP-dependent protein folding chaperone"/>
    <property type="evidence" value="ECO:0007669"/>
    <property type="project" value="InterPro"/>
</dbReference>
<dbReference type="Pfam" id="PF00012">
    <property type="entry name" value="HSP70"/>
    <property type="match status" value="2"/>
</dbReference>
<proteinExistence type="inferred from homology"/>
<dbReference type="PANTHER" id="PTHR19375">
    <property type="entry name" value="HEAT SHOCK PROTEIN 70KDA"/>
    <property type="match status" value="1"/>
</dbReference>
<dbReference type="FunFam" id="1.20.1270.10:FF:000003">
    <property type="entry name" value="heat shock cognate 71 kDa protein-like"/>
    <property type="match status" value="1"/>
</dbReference>
<dbReference type="Gene3D" id="3.30.420.40">
    <property type="match status" value="3"/>
</dbReference>
<organism evidence="4 5">
    <name type="scientific">Tupaia chinensis</name>
    <name type="common">Chinese tree shrew</name>
    <name type="synonym">Tupaia belangeri chinensis</name>
    <dbReference type="NCBI Taxonomy" id="246437"/>
    <lineage>
        <taxon>Eukaryota</taxon>
        <taxon>Metazoa</taxon>
        <taxon>Chordata</taxon>
        <taxon>Craniata</taxon>
        <taxon>Vertebrata</taxon>
        <taxon>Euteleostomi</taxon>
        <taxon>Mammalia</taxon>
        <taxon>Eutheria</taxon>
        <taxon>Euarchontoglires</taxon>
        <taxon>Scandentia</taxon>
        <taxon>Tupaiidae</taxon>
        <taxon>Tupaia</taxon>
    </lineage>
</organism>
<keyword evidence="4" id="KW-0346">Stress response</keyword>
<keyword evidence="3" id="KW-0067">ATP-binding</keyword>
<evidence type="ECO:0000313" key="4">
    <source>
        <dbReference type="EMBL" id="ELW68715.1"/>
    </source>
</evidence>
<keyword evidence="2" id="KW-0547">Nucleotide-binding</keyword>
<dbReference type="InterPro" id="IPR013126">
    <property type="entry name" value="Hsp_70_fam"/>
</dbReference>
<sequence length="370" mass="40994">MVLTKMKEITEAYLGKTVTNVMVAVLAYFYDSQNQATKDAGTIAGLNVFRITNEPTAPVIAYGLDKKFRAERNVLILTWEVALLMNRLLYLHYLSQFEALNTDLLCVTLDPVVKVLQNTKLDKSQINDIILVDGSTCLPKIQKLLQDFFNGKKLTKSINPDKAVAYSVAVQAAISSGDKSESAQDLLLWDVPLLSLGIETTGGVMTVLIKCNTTIPTKQTQPSLQTPTTNLACSFRFMKIKVTFDIDANRILNISTVDKSTEFTYTFNIKATVENEKLQGKINDEDKQKILDKCSEIINWFDKNQTAKKEEFEHQQKELEKVCNPIITKLYQSAGGMPGRIPRGMFGVFPGGDVLPSGGASSGSTIEEVD</sequence>
<dbReference type="InParanoid" id="L9L0H6"/>
<dbReference type="Gene3D" id="3.90.640.10">
    <property type="entry name" value="Actin, Chain A, domain 4"/>
    <property type="match status" value="1"/>
</dbReference>
<dbReference type="GO" id="GO:0005524">
    <property type="term" value="F:ATP binding"/>
    <property type="evidence" value="ECO:0007669"/>
    <property type="project" value="UniProtKB-KW"/>
</dbReference>